<dbReference type="GO" id="GO:0009044">
    <property type="term" value="F:xylan 1,4-beta-xylosidase activity"/>
    <property type="evidence" value="ECO:0007669"/>
    <property type="project" value="InterPro"/>
</dbReference>
<protein>
    <submittedName>
        <fullName evidence="5">Glycosyl hydrolase</fullName>
    </submittedName>
</protein>
<reference evidence="5 6" key="1">
    <citation type="submission" date="2020-05" db="EMBL/GenBank/DDBJ databases">
        <title>Genome Sequencing of Type Strains.</title>
        <authorList>
            <person name="Lemaire J.F."/>
            <person name="Inderbitzin P."/>
            <person name="Gregorio O.A."/>
            <person name="Collins S.B."/>
            <person name="Wespe N."/>
            <person name="Knight-Connoni V."/>
        </authorList>
    </citation>
    <scope>NUCLEOTIDE SEQUENCE [LARGE SCALE GENOMIC DNA]</scope>
    <source>
        <strain evidence="5 6">ATCC 25174</strain>
    </source>
</reference>
<name>A0A7Y5ZYP7_9CELL</name>
<dbReference type="Pfam" id="PF00933">
    <property type="entry name" value="Glyco_hydro_3"/>
    <property type="match status" value="1"/>
</dbReference>
<evidence type="ECO:0000313" key="5">
    <source>
        <dbReference type="EMBL" id="NUU15963.1"/>
    </source>
</evidence>
<evidence type="ECO:0000256" key="2">
    <source>
        <dbReference type="ARBA" id="ARBA00022729"/>
    </source>
</evidence>
<keyword evidence="6" id="KW-1185">Reference proteome</keyword>
<dbReference type="InterPro" id="IPR001764">
    <property type="entry name" value="Glyco_hydro_3_N"/>
</dbReference>
<dbReference type="SUPFAM" id="SSF51445">
    <property type="entry name" value="(Trans)glycosidases"/>
    <property type="match status" value="1"/>
</dbReference>
<dbReference type="InterPro" id="IPR044993">
    <property type="entry name" value="BXL"/>
</dbReference>
<organism evidence="5 6">
    <name type="scientific">Cellulomonas humilata</name>
    <dbReference type="NCBI Taxonomy" id="144055"/>
    <lineage>
        <taxon>Bacteria</taxon>
        <taxon>Bacillati</taxon>
        <taxon>Actinomycetota</taxon>
        <taxon>Actinomycetes</taxon>
        <taxon>Micrococcales</taxon>
        <taxon>Cellulomonadaceae</taxon>
        <taxon>Cellulomonas</taxon>
    </lineage>
</organism>
<dbReference type="InterPro" id="IPR036962">
    <property type="entry name" value="Glyco_hydro_3_N_sf"/>
</dbReference>
<dbReference type="RefSeq" id="WP_175345871.1">
    <property type="nucleotide sequence ID" value="NZ_JABMCI010000040.1"/>
</dbReference>
<dbReference type="InterPro" id="IPR036881">
    <property type="entry name" value="Glyco_hydro_3_C_sf"/>
</dbReference>
<dbReference type="SUPFAM" id="SSF52279">
    <property type="entry name" value="Beta-D-glucan exohydrolase, C-terminal domain"/>
    <property type="match status" value="1"/>
</dbReference>
<dbReference type="GO" id="GO:0046556">
    <property type="term" value="F:alpha-L-arabinofuranosidase activity"/>
    <property type="evidence" value="ECO:0007669"/>
    <property type="project" value="TreeGrafter"/>
</dbReference>
<dbReference type="GO" id="GO:0045493">
    <property type="term" value="P:xylan catabolic process"/>
    <property type="evidence" value="ECO:0007669"/>
    <property type="project" value="InterPro"/>
</dbReference>
<dbReference type="AlphaFoldDB" id="A0A7Y5ZYP7"/>
<dbReference type="PANTHER" id="PTHR42721:SF3">
    <property type="entry name" value="BETA-D-XYLOSIDASE 5-RELATED"/>
    <property type="match status" value="1"/>
</dbReference>
<comment type="caution">
    <text evidence="5">The sequence shown here is derived from an EMBL/GenBank/DDBJ whole genome shotgun (WGS) entry which is preliminary data.</text>
</comment>
<dbReference type="PANTHER" id="PTHR42721">
    <property type="entry name" value="SUGAR HYDROLASE-RELATED"/>
    <property type="match status" value="1"/>
</dbReference>
<dbReference type="FunFam" id="3.20.20.300:FF:000011">
    <property type="entry name" value="Glycosyl hydrolase"/>
    <property type="match status" value="1"/>
</dbReference>
<dbReference type="Gene3D" id="3.40.50.1700">
    <property type="entry name" value="Glycoside hydrolase family 3 C-terminal domain"/>
    <property type="match status" value="1"/>
</dbReference>
<keyword evidence="3 5" id="KW-0378">Hydrolase</keyword>
<evidence type="ECO:0000259" key="4">
    <source>
        <dbReference type="SMART" id="SM01217"/>
    </source>
</evidence>
<evidence type="ECO:0000256" key="3">
    <source>
        <dbReference type="ARBA" id="ARBA00022801"/>
    </source>
</evidence>
<dbReference type="EMBL" id="JABMCI010000040">
    <property type="protein sequence ID" value="NUU15963.1"/>
    <property type="molecule type" value="Genomic_DNA"/>
</dbReference>
<dbReference type="GO" id="GO:0031222">
    <property type="term" value="P:arabinan catabolic process"/>
    <property type="evidence" value="ECO:0007669"/>
    <property type="project" value="TreeGrafter"/>
</dbReference>
<evidence type="ECO:0000256" key="1">
    <source>
        <dbReference type="ARBA" id="ARBA00005336"/>
    </source>
</evidence>
<accession>A0A7Y5ZYP7</accession>
<dbReference type="Gene3D" id="3.20.20.300">
    <property type="entry name" value="Glycoside hydrolase, family 3, N-terminal domain"/>
    <property type="match status" value="1"/>
</dbReference>
<sequence length="765" mass="79447">MTHDAQQDRVDDLVTGMTLDEKLSQLVGLWVGADATGAGVAPHQSEMTADGLGWSEVIRGGLGQLTRPYGSAPVDPAAGARSLAASQAQIVAANRFGIPALVHEECLAGFAAWGATAYPVPLSWGASFDPDLVEAMAARIGASMRSAGVHQGLAPVLDVTRDYRWGRTEETIGEDPYLVGTVGTAYVRGLEGSGVVATLKHFAGYSASRAGRNLAPVSIGRRELADVVLPPFEMAVRDGGARSVMHSYAELDGVPSAADAGLLTTLLRDTWGFTGTVVADYFGIRFLQTLHGVAGSEAEAAALALAAGVDVELPSVHCYGLPLRDALARGEVDEALVDRALRRVLTQKAELGLLDPDWSPQAHAEPVLDDEQSRDLALRLAREAIVLLSNPTGALPLRPGARVALVGPLADDPMAMLGCYSFPAHVGVHHPEAGLGIEIPTVLDGLRAAGLDVTHARGCDVTDQDRDGFAEAVAAARDADVCVVAVGDRAGLFGRGTSGEGCDATDLHLPGVQADLVRALLGTGTPVVLLLLTGRPYAIAPLAADAAAVVQTFFPGQRGGQAIADVLTGVVNPSGRLPVSIPADASGQPGTYLSAPLGRRSGVSSVDPTAAFPFGHGLSYTSFSWSARATSEVWPTDGDATVEVLVTNTGERAGADVVQLYLHDPVAQVTRPVVRLVGYARVELEPGDSALVTFTVPADVTAFTGLSGTRIVEPGDVELRVARSSADGSDALELRLTGELREVDHTRRLTTGVAVTALHAMEVTA</sequence>
<dbReference type="Pfam" id="PF14310">
    <property type="entry name" value="Fn3-like"/>
    <property type="match status" value="1"/>
</dbReference>
<dbReference type="InterPro" id="IPR002772">
    <property type="entry name" value="Glyco_hydro_3_C"/>
</dbReference>
<dbReference type="Proteomes" id="UP000565724">
    <property type="component" value="Unassembled WGS sequence"/>
</dbReference>
<dbReference type="PRINTS" id="PR00133">
    <property type="entry name" value="GLHYDRLASE3"/>
</dbReference>
<dbReference type="InterPro" id="IPR017853">
    <property type="entry name" value="GH"/>
</dbReference>
<dbReference type="Pfam" id="PF01915">
    <property type="entry name" value="Glyco_hydro_3_C"/>
    <property type="match status" value="1"/>
</dbReference>
<dbReference type="InterPro" id="IPR026891">
    <property type="entry name" value="Fn3-like"/>
</dbReference>
<evidence type="ECO:0000313" key="6">
    <source>
        <dbReference type="Proteomes" id="UP000565724"/>
    </source>
</evidence>
<dbReference type="Gene3D" id="2.60.40.10">
    <property type="entry name" value="Immunoglobulins"/>
    <property type="match status" value="1"/>
</dbReference>
<feature type="domain" description="Fibronectin type III-like" evidence="4">
    <location>
        <begin position="656"/>
        <end position="725"/>
    </location>
</feature>
<dbReference type="SMART" id="SM01217">
    <property type="entry name" value="Fn3_like"/>
    <property type="match status" value="1"/>
</dbReference>
<proteinExistence type="inferred from homology"/>
<keyword evidence="2" id="KW-0732">Signal</keyword>
<gene>
    <name evidence="5" type="ORF">HP550_01700</name>
</gene>
<dbReference type="InterPro" id="IPR013783">
    <property type="entry name" value="Ig-like_fold"/>
</dbReference>
<comment type="similarity">
    <text evidence="1">Belongs to the glycosyl hydrolase 3 family.</text>
</comment>